<evidence type="ECO:0000259" key="1">
    <source>
        <dbReference type="Pfam" id="PF24722"/>
    </source>
</evidence>
<sequence length="118" mass="13832">MNYLQAVKEITEVVPGFENEVKDITIQNSYSIIRTFTERIKNMIRQNDSNLLFRSLQKMDKIYTDGDAVLKNAIETTFIYSLDNFTAFCSAEYRKMIFSHISPDLQKIYSRQIYSHGI</sequence>
<dbReference type="KEGG" id="carh:EGY05_15975"/>
<evidence type="ECO:0000313" key="2">
    <source>
        <dbReference type="EMBL" id="OCA74907.1"/>
    </source>
</evidence>
<dbReference type="InterPro" id="IPR056091">
    <property type="entry name" value="DUF7674"/>
</dbReference>
<gene>
    <name evidence="2" type="ORF">BBI00_11445</name>
</gene>
<accession>A0A1B8ZTJ2</accession>
<dbReference type="RefSeq" id="WP_065398890.1">
    <property type="nucleotide sequence ID" value="NZ_CP033811.1"/>
</dbReference>
<dbReference type="AlphaFoldDB" id="A0A1B8ZTJ2"/>
<dbReference type="GeneID" id="78302666"/>
<protein>
    <recommendedName>
        <fullName evidence="1">DUF7674 domain-containing protein</fullName>
    </recommendedName>
</protein>
<feature type="domain" description="DUF7674" evidence="1">
    <location>
        <begin position="8"/>
        <end position="114"/>
    </location>
</feature>
<dbReference type="Proteomes" id="UP000093432">
    <property type="component" value="Unassembled WGS sequence"/>
</dbReference>
<dbReference type="EMBL" id="MAYG01000001">
    <property type="protein sequence ID" value="OCA74907.1"/>
    <property type="molecule type" value="Genomic_DNA"/>
</dbReference>
<reference evidence="3" key="1">
    <citation type="submission" date="2016-07" db="EMBL/GenBank/DDBJ databases">
        <authorList>
            <person name="Florea S."/>
            <person name="Webb J.S."/>
            <person name="Jaromczyk J."/>
            <person name="Schardl C.L."/>
        </authorList>
    </citation>
    <scope>NUCLEOTIDE SEQUENCE [LARGE SCALE GENOMIC DNA]</scope>
    <source>
        <strain evidence="3">CC-VM-7</strain>
    </source>
</reference>
<comment type="caution">
    <text evidence="2">The sequence shown here is derived from an EMBL/GenBank/DDBJ whole genome shotgun (WGS) entry which is preliminary data.</text>
</comment>
<proteinExistence type="predicted"/>
<dbReference type="OrthoDB" id="707611at2"/>
<evidence type="ECO:0000313" key="3">
    <source>
        <dbReference type="Proteomes" id="UP000093432"/>
    </source>
</evidence>
<organism evidence="2 3">
    <name type="scientific">Chryseobacterium arthrosphaerae</name>
    <dbReference type="NCBI Taxonomy" id="651561"/>
    <lineage>
        <taxon>Bacteria</taxon>
        <taxon>Pseudomonadati</taxon>
        <taxon>Bacteroidota</taxon>
        <taxon>Flavobacteriia</taxon>
        <taxon>Flavobacteriales</taxon>
        <taxon>Weeksellaceae</taxon>
        <taxon>Chryseobacterium group</taxon>
        <taxon>Chryseobacterium</taxon>
    </lineage>
</organism>
<name>A0A1B8ZTJ2_9FLAO</name>
<dbReference type="Pfam" id="PF24722">
    <property type="entry name" value="DUF7674"/>
    <property type="match status" value="1"/>
</dbReference>